<dbReference type="Proteomes" id="UP000537204">
    <property type="component" value="Unassembled WGS sequence"/>
</dbReference>
<gene>
    <name evidence="7" type="ORF">HDE68_000794</name>
</gene>
<dbReference type="SUPFAM" id="SSF56601">
    <property type="entry name" value="beta-lactamase/transpeptidase-like"/>
    <property type="match status" value="1"/>
</dbReference>
<evidence type="ECO:0000259" key="6">
    <source>
        <dbReference type="Pfam" id="PF00144"/>
    </source>
</evidence>
<dbReference type="PANTHER" id="PTHR46825:SF8">
    <property type="entry name" value="BETA-LACTAMASE-RELATED"/>
    <property type="match status" value="1"/>
</dbReference>
<keyword evidence="3 5" id="KW-0378">Hydrolase</keyword>
<dbReference type="RefSeq" id="WP_183879119.1">
    <property type="nucleotide sequence ID" value="NZ_JACHCE010000001.1"/>
</dbReference>
<accession>A0A7W8ZIY9</accession>
<evidence type="ECO:0000313" key="7">
    <source>
        <dbReference type="EMBL" id="MBB5634909.1"/>
    </source>
</evidence>
<protein>
    <recommendedName>
        <fullName evidence="5">Beta-lactamase</fullName>
        <ecNumber evidence="5">3.5.2.6</ecNumber>
    </recommendedName>
</protein>
<dbReference type="PROSITE" id="PS00336">
    <property type="entry name" value="BETA_LACTAMASE_C"/>
    <property type="match status" value="1"/>
</dbReference>
<sequence length="455" mass="52215">MDSNLAVSQLISYYNNDQFSKIYTLLTPEFQQVFNEKSVVNFYKHYLKSILGKIVHWKYVAENNEMAEYLVDFRAGELLLKISITPDNLIEYHEWEPVHQEEIILNPRDPLTILSNNPKQTRLHHFIDEMAIKYLRDPDNRGLSIGVVNGIDTETFFYGETQGGNNILPDEHSLYEIGSISKTFTALMIAHAVNGNKIKLKDDIRKYLPGNYPNLQFEGTPIKIVDLCNHTSGLPGIPEDFEDHPDYEEDNPYQNYSKEMIYDYLKNFVPDELPGLRAEYSNLGFAILGIILENIYQTPLETLLQEMITFPLKMTDTNYEVKKKHQDFLTIGYDDEKSKDAFYWDMGSFKAAGGLKSNVNDMITYLRANMEDRNKDISLSHQETDLQPGFGRGLAWIVQFLNDDVVIWHNGGTAGFRSFSGFTKEKQCGIVVLSNSSKDVDSLALEILLHLIQNK</sequence>
<dbReference type="EMBL" id="JACHCE010000001">
    <property type="protein sequence ID" value="MBB5634909.1"/>
    <property type="molecule type" value="Genomic_DNA"/>
</dbReference>
<dbReference type="Gene3D" id="3.40.710.10">
    <property type="entry name" value="DD-peptidase/beta-lactamase superfamily"/>
    <property type="match status" value="1"/>
</dbReference>
<dbReference type="InterPro" id="IPR012338">
    <property type="entry name" value="Beta-lactam/transpept-like"/>
</dbReference>
<dbReference type="GO" id="GO:0008800">
    <property type="term" value="F:beta-lactamase activity"/>
    <property type="evidence" value="ECO:0007669"/>
    <property type="project" value="UniProtKB-UniRule"/>
</dbReference>
<keyword evidence="4 5" id="KW-0046">Antibiotic resistance</keyword>
<dbReference type="GO" id="GO:0030288">
    <property type="term" value="C:outer membrane-bounded periplasmic space"/>
    <property type="evidence" value="ECO:0007669"/>
    <property type="project" value="InterPro"/>
</dbReference>
<proteinExistence type="inferred from homology"/>
<evidence type="ECO:0000313" key="8">
    <source>
        <dbReference type="Proteomes" id="UP000537204"/>
    </source>
</evidence>
<dbReference type="EC" id="3.5.2.6" evidence="5"/>
<dbReference type="Pfam" id="PF00144">
    <property type="entry name" value="Beta-lactamase"/>
    <property type="match status" value="1"/>
</dbReference>
<dbReference type="GO" id="GO:0017001">
    <property type="term" value="P:antibiotic catabolic process"/>
    <property type="evidence" value="ECO:0007669"/>
    <property type="project" value="InterPro"/>
</dbReference>
<evidence type="ECO:0000256" key="1">
    <source>
        <dbReference type="ARBA" id="ARBA00001526"/>
    </source>
</evidence>
<feature type="domain" description="Beta-lactamase-related" evidence="6">
    <location>
        <begin position="138"/>
        <end position="441"/>
    </location>
</feature>
<evidence type="ECO:0000256" key="3">
    <source>
        <dbReference type="ARBA" id="ARBA00022801"/>
    </source>
</evidence>
<dbReference type="InterPro" id="IPR001466">
    <property type="entry name" value="Beta-lactam-related"/>
</dbReference>
<dbReference type="InterPro" id="IPR050491">
    <property type="entry name" value="AmpC-like"/>
</dbReference>
<dbReference type="GO" id="GO:0046677">
    <property type="term" value="P:response to antibiotic"/>
    <property type="evidence" value="ECO:0007669"/>
    <property type="project" value="UniProtKB-UniRule"/>
</dbReference>
<name>A0A7W8ZIY9_9SPHI</name>
<dbReference type="AlphaFoldDB" id="A0A7W8ZIY9"/>
<comment type="caution">
    <text evidence="7">The sequence shown here is derived from an EMBL/GenBank/DDBJ whole genome shotgun (WGS) entry which is preliminary data.</text>
</comment>
<comment type="catalytic activity">
    <reaction evidence="1 5">
        <text>a beta-lactam + H2O = a substituted beta-amino acid</text>
        <dbReference type="Rhea" id="RHEA:20401"/>
        <dbReference type="ChEBI" id="CHEBI:15377"/>
        <dbReference type="ChEBI" id="CHEBI:35627"/>
        <dbReference type="ChEBI" id="CHEBI:140347"/>
        <dbReference type="EC" id="3.5.2.6"/>
    </reaction>
</comment>
<evidence type="ECO:0000256" key="5">
    <source>
        <dbReference type="RuleBase" id="RU361140"/>
    </source>
</evidence>
<evidence type="ECO:0000256" key="2">
    <source>
        <dbReference type="ARBA" id="ARBA00007840"/>
    </source>
</evidence>
<organism evidence="7 8">
    <name type="scientific">Pedobacter cryoconitis</name>
    <dbReference type="NCBI Taxonomy" id="188932"/>
    <lineage>
        <taxon>Bacteria</taxon>
        <taxon>Pseudomonadati</taxon>
        <taxon>Bacteroidota</taxon>
        <taxon>Sphingobacteriia</taxon>
        <taxon>Sphingobacteriales</taxon>
        <taxon>Sphingobacteriaceae</taxon>
        <taxon>Pedobacter</taxon>
    </lineage>
</organism>
<comment type="similarity">
    <text evidence="2 5">Belongs to the class-C beta-lactamase family.</text>
</comment>
<dbReference type="InterPro" id="IPR001586">
    <property type="entry name" value="Beta-lactam_class-C_AS"/>
</dbReference>
<dbReference type="PANTHER" id="PTHR46825">
    <property type="entry name" value="D-ALANYL-D-ALANINE-CARBOXYPEPTIDASE/ENDOPEPTIDASE AMPH"/>
    <property type="match status" value="1"/>
</dbReference>
<reference evidence="7 8" key="1">
    <citation type="submission" date="2020-08" db="EMBL/GenBank/DDBJ databases">
        <title>Genomic Encyclopedia of Type Strains, Phase IV (KMG-V): Genome sequencing to study the core and pangenomes of soil and plant-associated prokaryotes.</title>
        <authorList>
            <person name="Whitman W."/>
        </authorList>
    </citation>
    <scope>NUCLEOTIDE SEQUENCE [LARGE SCALE GENOMIC DNA]</scope>
    <source>
        <strain evidence="7 8">S3M1</strain>
    </source>
</reference>
<evidence type="ECO:0000256" key="4">
    <source>
        <dbReference type="ARBA" id="ARBA00023251"/>
    </source>
</evidence>